<evidence type="ECO:0000313" key="1">
    <source>
        <dbReference type="EMBL" id="OGY28078.1"/>
    </source>
</evidence>
<dbReference type="AlphaFoldDB" id="A0A1G1WK09"/>
<evidence type="ECO:0000313" key="2">
    <source>
        <dbReference type="Proteomes" id="UP000176645"/>
    </source>
</evidence>
<accession>A0A1G1WK09</accession>
<dbReference type="Proteomes" id="UP000176645">
    <property type="component" value="Unassembled WGS sequence"/>
</dbReference>
<comment type="caution">
    <text evidence="1">The sequence shown here is derived from an EMBL/GenBank/DDBJ whole genome shotgun (WGS) entry which is preliminary data.</text>
</comment>
<gene>
    <name evidence="1" type="ORF">A2Z42_02580</name>
</gene>
<organism evidence="1 2">
    <name type="scientific">Candidatus Woykebacteria bacterium RBG_19FT_COMBO_43_10</name>
    <dbReference type="NCBI Taxonomy" id="1802598"/>
    <lineage>
        <taxon>Bacteria</taxon>
        <taxon>Candidatus Woykeibacteriota</taxon>
    </lineage>
</organism>
<name>A0A1G1WK09_9BACT</name>
<protein>
    <submittedName>
        <fullName evidence="1">Uncharacterized protein</fullName>
    </submittedName>
</protein>
<reference evidence="1 2" key="1">
    <citation type="journal article" date="2016" name="Nat. Commun.">
        <title>Thousands of microbial genomes shed light on interconnected biogeochemical processes in an aquifer system.</title>
        <authorList>
            <person name="Anantharaman K."/>
            <person name="Brown C.T."/>
            <person name="Hug L.A."/>
            <person name="Sharon I."/>
            <person name="Castelle C.J."/>
            <person name="Probst A.J."/>
            <person name="Thomas B.C."/>
            <person name="Singh A."/>
            <person name="Wilkins M.J."/>
            <person name="Karaoz U."/>
            <person name="Brodie E.L."/>
            <person name="Williams K.H."/>
            <person name="Hubbard S.S."/>
            <person name="Banfield J.F."/>
        </authorList>
    </citation>
    <scope>NUCLEOTIDE SEQUENCE [LARGE SCALE GENOMIC DNA]</scope>
</reference>
<proteinExistence type="predicted"/>
<dbReference type="EMBL" id="MHCU01000014">
    <property type="protein sequence ID" value="OGY28078.1"/>
    <property type="molecule type" value="Genomic_DNA"/>
</dbReference>
<sequence>MLYAIRQLVIEGRRHTQGQKGKPIRIPTLGIRGRLLEHPSTPFHYVAVKAVTSGAWRSQKKLEVVKLRGQQIWECCVYERVRRRLPRAWRGELTGFLDTVFGEQIDQIWLDTDFEFESRQWPGWSFVYQSTGSFEQYSGEGTTFRQSIPIYTGVCSAGIAHD</sequence>